<keyword evidence="2 3" id="KW-0479">Metal-binding</keyword>
<evidence type="ECO:0000313" key="4">
    <source>
        <dbReference type="EMBL" id="NSL88771.1"/>
    </source>
</evidence>
<dbReference type="AlphaFoldDB" id="A0A433WGE7"/>
<organism evidence="4 5">
    <name type="scientific">Chitinophaga solisilvae</name>
    <dbReference type="NCBI Taxonomy" id="1233460"/>
    <lineage>
        <taxon>Bacteria</taxon>
        <taxon>Pseudomonadati</taxon>
        <taxon>Bacteroidota</taxon>
        <taxon>Chitinophagia</taxon>
        <taxon>Chitinophagales</taxon>
        <taxon>Chitinophagaceae</taxon>
        <taxon>Chitinophaga</taxon>
    </lineage>
</organism>
<evidence type="ECO:0000256" key="3">
    <source>
        <dbReference type="PIRSR" id="PIRSR607837-1"/>
    </source>
</evidence>
<dbReference type="Proteomes" id="UP000281028">
    <property type="component" value="Unassembled WGS sequence"/>
</dbReference>
<comment type="similarity">
    <text evidence="1">Belongs to the DinB family.</text>
</comment>
<dbReference type="EMBL" id="RIAR02000001">
    <property type="protein sequence ID" value="NSL88771.1"/>
    <property type="molecule type" value="Genomic_DNA"/>
</dbReference>
<evidence type="ECO:0000256" key="1">
    <source>
        <dbReference type="ARBA" id="ARBA00008635"/>
    </source>
</evidence>
<dbReference type="PANTHER" id="PTHR37302:SF3">
    <property type="entry name" value="DAMAGE-INDUCIBLE PROTEIN DINB"/>
    <property type="match status" value="1"/>
</dbReference>
<evidence type="ECO:0000313" key="5">
    <source>
        <dbReference type="Proteomes" id="UP000281028"/>
    </source>
</evidence>
<dbReference type="InterPro" id="IPR034660">
    <property type="entry name" value="DinB/YfiT-like"/>
</dbReference>
<dbReference type="Pfam" id="PF05163">
    <property type="entry name" value="DinB"/>
    <property type="match status" value="1"/>
</dbReference>
<gene>
    <name evidence="4" type="ORF">ECE50_018155</name>
</gene>
<feature type="binding site" evidence="3">
    <location>
        <position position="60"/>
    </location>
    <ligand>
        <name>a divalent metal cation</name>
        <dbReference type="ChEBI" id="CHEBI:60240"/>
    </ligand>
</feature>
<feature type="binding site" evidence="3">
    <location>
        <position position="143"/>
    </location>
    <ligand>
        <name>a divalent metal cation</name>
        <dbReference type="ChEBI" id="CHEBI:60240"/>
    </ligand>
</feature>
<keyword evidence="5" id="KW-1185">Reference proteome</keyword>
<protein>
    <submittedName>
        <fullName evidence="4">Damage-inducible protein DinB</fullName>
    </submittedName>
</protein>
<dbReference type="SUPFAM" id="SSF109854">
    <property type="entry name" value="DinB/YfiT-like putative metalloenzymes"/>
    <property type="match status" value="1"/>
</dbReference>
<dbReference type="InterPro" id="IPR007837">
    <property type="entry name" value="DinB"/>
</dbReference>
<dbReference type="OrthoDB" id="9811413at2"/>
<dbReference type="GO" id="GO:0046872">
    <property type="term" value="F:metal ion binding"/>
    <property type="evidence" value="ECO:0007669"/>
    <property type="project" value="UniProtKB-KW"/>
</dbReference>
<sequence length="181" mass="20291">MILTATTSGNTTLTEMVKEYTAYNLWANKALVEWLRTHDAALLEKEVPSSFSSIKATLHHIYTTENWWLSNLRNENPQLEYGAVFTGTVAEALSEVLAVSTELNELVRNYSATELEETCEVVIPFTGTFDIPRAQIINHIMCHSIYHRGQVVTIGRNVGVTGAQNTDYMYYQLLGKGEQVG</sequence>
<name>A0A433WGE7_9BACT</name>
<feature type="binding site" evidence="3">
    <location>
        <position position="147"/>
    </location>
    <ligand>
        <name>a divalent metal cation</name>
        <dbReference type="ChEBI" id="CHEBI:60240"/>
    </ligand>
</feature>
<evidence type="ECO:0000256" key="2">
    <source>
        <dbReference type="ARBA" id="ARBA00022723"/>
    </source>
</evidence>
<dbReference type="Gene3D" id="1.20.120.450">
    <property type="entry name" value="dinb family like domain"/>
    <property type="match status" value="1"/>
</dbReference>
<reference evidence="4" key="1">
    <citation type="submission" date="2020-05" db="EMBL/GenBank/DDBJ databases">
        <title>Chitinophaga laudate sp. nov., isolated from a tropical peat swamp.</title>
        <authorList>
            <person name="Goh C.B.S."/>
            <person name="Lee M.S."/>
            <person name="Parimannan S."/>
            <person name="Pasbakhsh P."/>
            <person name="Yule C.M."/>
            <person name="Rajandas H."/>
            <person name="Loke S."/>
            <person name="Croft L."/>
            <person name="Tan J.B.L."/>
        </authorList>
    </citation>
    <scope>NUCLEOTIDE SEQUENCE</scope>
    <source>
        <strain evidence="4">Mgbs1</strain>
    </source>
</reference>
<dbReference type="PANTHER" id="PTHR37302">
    <property type="entry name" value="SLR1116 PROTEIN"/>
    <property type="match status" value="1"/>
</dbReference>
<proteinExistence type="inferred from homology"/>
<comment type="caution">
    <text evidence="4">The sequence shown here is derived from an EMBL/GenBank/DDBJ whole genome shotgun (WGS) entry which is preliminary data.</text>
</comment>
<accession>A0A433WGE7</accession>